<protein>
    <recommendedName>
        <fullName evidence="5">Methyltransferase domain-containing protein</fullName>
    </recommendedName>
</protein>
<dbReference type="CDD" id="cd02440">
    <property type="entry name" value="AdoMet_MTases"/>
    <property type="match status" value="1"/>
</dbReference>
<keyword evidence="3" id="KW-0808">Transferase</keyword>
<keyword evidence="2" id="KW-0489">Methyltransferase</keyword>
<dbReference type="GO" id="GO:1905706">
    <property type="term" value="P:regulation of mitochondrial ATP synthesis coupled proton transport"/>
    <property type="evidence" value="ECO:0007669"/>
    <property type="project" value="TreeGrafter"/>
</dbReference>
<reference evidence="6" key="1">
    <citation type="submission" date="2021-01" db="EMBL/GenBank/DDBJ databases">
        <authorList>
            <person name="Corre E."/>
            <person name="Pelletier E."/>
            <person name="Niang G."/>
            <person name="Scheremetjew M."/>
            <person name="Finn R."/>
            <person name="Kale V."/>
            <person name="Holt S."/>
            <person name="Cochrane G."/>
            <person name="Meng A."/>
            <person name="Brown T."/>
            <person name="Cohen L."/>
        </authorList>
    </citation>
    <scope>NUCLEOTIDE SEQUENCE</scope>
    <source>
        <strain evidence="6">NY070348D</strain>
    </source>
</reference>
<dbReference type="AlphaFoldDB" id="A0A7S2SPV3"/>
<dbReference type="InterPro" id="IPR029063">
    <property type="entry name" value="SAM-dependent_MTases_sf"/>
</dbReference>
<evidence type="ECO:0000256" key="1">
    <source>
        <dbReference type="ARBA" id="ARBA00010633"/>
    </source>
</evidence>
<evidence type="ECO:0000256" key="3">
    <source>
        <dbReference type="ARBA" id="ARBA00022679"/>
    </source>
</evidence>
<evidence type="ECO:0000313" key="6">
    <source>
        <dbReference type="EMBL" id="CAD9705684.1"/>
    </source>
</evidence>
<dbReference type="GO" id="GO:0032259">
    <property type="term" value="P:methylation"/>
    <property type="evidence" value="ECO:0007669"/>
    <property type="project" value="UniProtKB-KW"/>
</dbReference>
<evidence type="ECO:0000256" key="2">
    <source>
        <dbReference type="ARBA" id="ARBA00022603"/>
    </source>
</evidence>
<organism evidence="6">
    <name type="scientific">Mucochytrium quahogii</name>
    <dbReference type="NCBI Taxonomy" id="96639"/>
    <lineage>
        <taxon>Eukaryota</taxon>
        <taxon>Sar</taxon>
        <taxon>Stramenopiles</taxon>
        <taxon>Bigyra</taxon>
        <taxon>Labyrinthulomycetes</taxon>
        <taxon>Thraustochytrida</taxon>
        <taxon>Thraustochytriidae</taxon>
        <taxon>Mucochytrium</taxon>
    </lineage>
</organism>
<proteinExistence type="inferred from homology"/>
<dbReference type="PANTHER" id="PTHR13610:SF11">
    <property type="entry name" value="METHYLTRANSFERASE DOMAIN-CONTAINING PROTEIN"/>
    <property type="match status" value="1"/>
</dbReference>
<dbReference type="SUPFAM" id="SSF53335">
    <property type="entry name" value="S-adenosyl-L-methionine-dependent methyltransferases"/>
    <property type="match status" value="1"/>
</dbReference>
<dbReference type="InterPro" id="IPR041698">
    <property type="entry name" value="Methyltransf_25"/>
</dbReference>
<dbReference type="PANTHER" id="PTHR13610">
    <property type="entry name" value="METHYLTRANSFERASE DOMAIN-CONTAINING PROTEIN"/>
    <property type="match status" value="1"/>
</dbReference>
<feature type="domain" description="Methyltransferase" evidence="5">
    <location>
        <begin position="111"/>
        <end position="177"/>
    </location>
</feature>
<gene>
    <name evidence="6" type="ORF">QSP1433_LOCUS16381</name>
</gene>
<dbReference type="EMBL" id="HBHK01026045">
    <property type="protein sequence ID" value="CAD9705684.1"/>
    <property type="molecule type" value="Transcribed_RNA"/>
</dbReference>
<evidence type="ECO:0000256" key="4">
    <source>
        <dbReference type="ARBA" id="ARBA00022691"/>
    </source>
</evidence>
<dbReference type="Gene3D" id="3.40.50.150">
    <property type="entry name" value="Vaccinia Virus protein VP39"/>
    <property type="match status" value="1"/>
</dbReference>
<dbReference type="Pfam" id="PF13649">
    <property type="entry name" value="Methyltransf_25"/>
    <property type="match status" value="1"/>
</dbReference>
<sequence>MELREPVGHTRFSWVVPARDDAQPPVGHTEFSWAPALEDPFRKYGDDIDIMDDKHYEIYLFGEFQESFDNICEAAQGRKIENWVCPWQPSDINSIDAFTKFAKVSHHDVLLDLGCGDGRVLTRVCSQTGCNGIGIDVSLECVNLARHISEAEGQGGRARFVVADFCNCETLPDLSAVTLIYIYLVPKALVQVEPLVKQLCAQHKSMRVYTYEYHFKDWEPTLENKLFDLKMYTL</sequence>
<name>A0A7S2SPV3_9STRA</name>
<dbReference type="InterPro" id="IPR026170">
    <property type="entry name" value="FAM173A/B"/>
</dbReference>
<dbReference type="GO" id="GO:0016279">
    <property type="term" value="F:protein-lysine N-methyltransferase activity"/>
    <property type="evidence" value="ECO:0007669"/>
    <property type="project" value="InterPro"/>
</dbReference>
<comment type="similarity">
    <text evidence="1">Belongs to the ANT/ATPSC lysine N-methyltransferase family.</text>
</comment>
<keyword evidence="4" id="KW-0949">S-adenosyl-L-methionine</keyword>
<evidence type="ECO:0000259" key="5">
    <source>
        <dbReference type="Pfam" id="PF13649"/>
    </source>
</evidence>
<accession>A0A7S2SPV3</accession>
<dbReference type="GO" id="GO:0005739">
    <property type="term" value="C:mitochondrion"/>
    <property type="evidence" value="ECO:0007669"/>
    <property type="project" value="TreeGrafter"/>
</dbReference>